<dbReference type="EMBL" id="BQKI01000097">
    <property type="protein sequence ID" value="GJN39289.1"/>
    <property type="molecule type" value="Genomic_DNA"/>
</dbReference>
<feature type="region of interest" description="Disordered" evidence="6">
    <location>
        <begin position="70"/>
        <end position="96"/>
    </location>
</feature>
<feature type="compositionally biased region" description="Basic and acidic residues" evidence="6">
    <location>
        <begin position="333"/>
        <end position="342"/>
    </location>
</feature>
<dbReference type="InterPro" id="IPR025756">
    <property type="entry name" value="Myb_CC_LHEQLE"/>
</dbReference>
<keyword evidence="4" id="KW-0539">Nucleus</keyword>
<dbReference type="Proteomes" id="UP001054889">
    <property type="component" value="Unassembled WGS sequence"/>
</dbReference>
<evidence type="ECO:0000313" key="8">
    <source>
        <dbReference type="EMBL" id="GJN39289.1"/>
    </source>
</evidence>
<feature type="region of interest" description="Disordered" evidence="6">
    <location>
        <begin position="403"/>
        <end position="473"/>
    </location>
</feature>
<accession>A0AAV5FWQ7</accession>
<keyword evidence="1" id="KW-0805">Transcription regulation</keyword>
<evidence type="ECO:0000313" key="9">
    <source>
        <dbReference type="Proteomes" id="UP001054889"/>
    </source>
</evidence>
<feature type="region of interest" description="Disordered" evidence="6">
    <location>
        <begin position="122"/>
        <end position="153"/>
    </location>
</feature>
<dbReference type="AlphaFoldDB" id="A0AAV5FWQ7"/>
<comment type="caution">
    <text evidence="8">The sequence shown here is derived from an EMBL/GenBank/DDBJ whole genome shotgun (WGS) entry which is preliminary data.</text>
</comment>
<dbReference type="InterPro" id="IPR009057">
    <property type="entry name" value="Homeodomain-like_sf"/>
</dbReference>
<proteinExistence type="predicted"/>
<feature type="coiled-coil region" evidence="5">
    <location>
        <begin position="359"/>
        <end position="399"/>
    </location>
</feature>
<feature type="domain" description="HTH myb-type" evidence="7">
    <location>
        <begin position="264"/>
        <end position="324"/>
    </location>
</feature>
<dbReference type="InterPro" id="IPR017930">
    <property type="entry name" value="Myb_dom"/>
</dbReference>
<evidence type="ECO:0000256" key="6">
    <source>
        <dbReference type="SAM" id="MobiDB-lite"/>
    </source>
</evidence>
<evidence type="ECO:0000259" key="7">
    <source>
        <dbReference type="PROSITE" id="PS51294"/>
    </source>
</evidence>
<dbReference type="Pfam" id="PF00249">
    <property type="entry name" value="Myb_DNA-binding"/>
    <property type="match status" value="1"/>
</dbReference>
<keyword evidence="3" id="KW-0804">Transcription</keyword>
<dbReference type="InterPro" id="IPR006447">
    <property type="entry name" value="Myb_dom_plants"/>
</dbReference>
<reference evidence="8" key="2">
    <citation type="submission" date="2021-12" db="EMBL/GenBank/DDBJ databases">
        <title>Resequencing data analysis of finger millet.</title>
        <authorList>
            <person name="Hatakeyama M."/>
            <person name="Aluri S."/>
            <person name="Balachadran M.T."/>
            <person name="Sivarajan S.R."/>
            <person name="Poveda L."/>
            <person name="Shimizu-Inatsugi R."/>
            <person name="Schlapbach R."/>
            <person name="Sreeman S.M."/>
            <person name="Shimizu K.K."/>
        </authorList>
    </citation>
    <scope>NUCLEOTIDE SEQUENCE</scope>
</reference>
<dbReference type="FunFam" id="1.10.10.60:FF:000002">
    <property type="entry name" value="Myb family transcription factor"/>
    <property type="match status" value="1"/>
</dbReference>
<keyword evidence="2" id="KW-0238">DNA-binding</keyword>
<feature type="compositionally biased region" description="Polar residues" evidence="6">
    <location>
        <begin position="463"/>
        <end position="473"/>
    </location>
</feature>
<dbReference type="PANTHER" id="PTHR31499">
    <property type="entry name" value="MYB FAMILY TRANSCRIPTION FACTOR PHL11"/>
    <property type="match status" value="1"/>
</dbReference>
<feature type="compositionally biased region" description="Polar residues" evidence="6">
    <location>
        <begin position="230"/>
        <end position="246"/>
    </location>
</feature>
<evidence type="ECO:0000256" key="4">
    <source>
        <dbReference type="ARBA" id="ARBA00023242"/>
    </source>
</evidence>
<protein>
    <recommendedName>
        <fullName evidence="7">HTH myb-type domain-containing protein</fullName>
    </recommendedName>
</protein>
<feature type="region of interest" description="Disordered" evidence="6">
    <location>
        <begin position="230"/>
        <end position="267"/>
    </location>
</feature>
<sequence length="473" mass="51619">MSSRSAVAVEQITAPDKAVHASTSTQPILHKLFDAKLDHHGLMDDTLSSTSQSLNIKTELMRSSNFSKSLTLNLPKRSPEPDPESPLSHVSHPNFSDPIPSNSSTFCTTLFSSSIVNPEPSRQIGTLPFLPHPPKCEHQVSAGQSSSSSLLLSGDIGNSLDEAEHSDDLKDLLNLSGDGSDGSYHGENNALAFAEDIEFQFLSEQLGIAITDNEESPRLDDIYGTPPQLSSLPVSSCSNQSIQNPGSPVKVQLSSSRSSSGSTTTNKARLRWTLELHECFVEAVKKLDGPEKATPKGVLKLMKVEGLTIYHVKSHLQKYRLAKYLPETKEDKKALSEDKKAQSDSSNNDSGKKKNLQVAEALRMQMEVQKQLHEQLEVQRQLQLRIEEHARYLQKLLEEQQKAGNSLSLKNPTESRSESPELTSKESGESEAGANSLQPSKNRAPDVDVESKSVVGNKRTKVQVGSQSDGSCS</sequence>
<dbReference type="GO" id="GO:0003677">
    <property type="term" value="F:DNA binding"/>
    <property type="evidence" value="ECO:0007669"/>
    <property type="project" value="UniProtKB-KW"/>
</dbReference>
<dbReference type="SUPFAM" id="SSF46689">
    <property type="entry name" value="Homeodomain-like"/>
    <property type="match status" value="1"/>
</dbReference>
<dbReference type="GO" id="GO:0003700">
    <property type="term" value="F:DNA-binding transcription factor activity"/>
    <property type="evidence" value="ECO:0007669"/>
    <property type="project" value="InterPro"/>
</dbReference>
<feature type="compositionally biased region" description="Polar residues" evidence="6">
    <location>
        <begin position="403"/>
        <end position="412"/>
    </location>
</feature>
<dbReference type="InterPro" id="IPR001005">
    <property type="entry name" value="SANT/Myb"/>
</dbReference>
<dbReference type="Pfam" id="PF14379">
    <property type="entry name" value="Myb_CC_LHEQLE"/>
    <property type="match status" value="1"/>
</dbReference>
<name>A0AAV5FWQ7_ELECO</name>
<feature type="region of interest" description="Disordered" evidence="6">
    <location>
        <begin position="333"/>
        <end position="353"/>
    </location>
</feature>
<feature type="compositionally biased region" description="Low complexity" evidence="6">
    <location>
        <begin position="254"/>
        <end position="265"/>
    </location>
</feature>
<dbReference type="PROSITE" id="PS51294">
    <property type="entry name" value="HTH_MYB"/>
    <property type="match status" value="1"/>
</dbReference>
<evidence type="ECO:0000256" key="5">
    <source>
        <dbReference type="SAM" id="Coils"/>
    </source>
</evidence>
<reference evidence="8" key="1">
    <citation type="journal article" date="2018" name="DNA Res.">
        <title>Multiple hybrid de novo genome assembly of finger millet, an orphan allotetraploid crop.</title>
        <authorList>
            <person name="Hatakeyama M."/>
            <person name="Aluri S."/>
            <person name="Balachadran M.T."/>
            <person name="Sivarajan S.R."/>
            <person name="Patrignani A."/>
            <person name="Gruter S."/>
            <person name="Poveda L."/>
            <person name="Shimizu-Inatsugi R."/>
            <person name="Baeten J."/>
            <person name="Francoijs K.J."/>
            <person name="Nataraja K.N."/>
            <person name="Reddy Y.A.N."/>
            <person name="Phadnis S."/>
            <person name="Ravikumar R.L."/>
            <person name="Schlapbach R."/>
            <person name="Sreeman S.M."/>
            <person name="Shimizu K.K."/>
        </authorList>
    </citation>
    <scope>NUCLEOTIDE SEQUENCE</scope>
</reference>
<gene>
    <name evidence="8" type="primary">gb28398</name>
    <name evidence="8" type="ORF">PR202_gb28398</name>
</gene>
<keyword evidence="9" id="KW-1185">Reference proteome</keyword>
<dbReference type="PANTHER" id="PTHR31499:SF80">
    <property type="entry name" value="HTH MYB-TYPE DOMAIN-CONTAINING PROTEIN"/>
    <property type="match status" value="1"/>
</dbReference>
<organism evidence="8 9">
    <name type="scientific">Eleusine coracana subsp. coracana</name>
    <dbReference type="NCBI Taxonomy" id="191504"/>
    <lineage>
        <taxon>Eukaryota</taxon>
        <taxon>Viridiplantae</taxon>
        <taxon>Streptophyta</taxon>
        <taxon>Embryophyta</taxon>
        <taxon>Tracheophyta</taxon>
        <taxon>Spermatophyta</taxon>
        <taxon>Magnoliopsida</taxon>
        <taxon>Liliopsida</taxon>
        <taxon>Poales</taxon>
        <taxon>Poaceae</taxon>
        <taxon>PACMAD clade</taxon>
        <taxon>Chloridoideae</taxon>
        <taxon>Cynodonteae</taxon>
        <taxon>Eleusininae</taxon>
        <taxon>Eleusine</taxon>
    </lineage>
</organism>
<dbReference type="Gene3D" id="1.10.10.60">
    <property type="entry name" value="Homeodomain-like"/>
    <property type="match status" value="1"/>
</dbReference>
<evidence type="ECO:0000256" key="1">
    <source>
        <dbReference type="ARBA" id="ARBA00023015"/>
    </source>
</evidence>
<keyword evidence="5" id="KW-0175">Coiled coil</keyword>
<dbReference type="InterPro" id="IPR046955">
    <property type="entry name" value="PHR1-like"/>
</dbReference>
<feature type="compositionally biased region" description="Basic and acidic residues" evidence="6">
    <location>
        <begin position="413"/>
        <end position="428"/>
    </location>
</feature>
<evidence type="ECO:0000256" key="3">
    <source>
        <dbReference type="ARBA" id="ARBA00023163"/>
    </source>
</evidence>
<dbReference type="NCBIfam" id="TIGR01557">
    <property type="entry name" value="myb_SHAQKYF"/>
    <property type="match status" value="1"/>
</dbReference>
<evidence type="ECO:0000256" key="2">
    <source>
        <dbReference type="ARBA" id="ARBA00023125"/>
    </source>
</evidence>